<evidence type="ECO:0000259" key="5">
    <source>
        <dbReference type="PROSITE" id="PS51063"/>
    </source>
</evidence>
<dbReference type="RefSeq" id="WP_027887155.1">
    <property type="nucleotide sequence ID" value="NZ_JBHSXZ010000106.1"/>
</dbReference>
<feature type="domain" description="HTH crp-type" evidence="5">
    <location>
        <begin position="147"/>
        <end position="215"/>
    </location>
</feature>
<keyword evidence="3" id="KW-0804">Transcription</keyword>
<accession>A0A399DVE0</accession>
<dbReference type="Proteomes" id="UP000266089">
    <property type="component" value="Unassembled WGS sequence"/>
</dbReference>
<dbReference type="Pfam" id="PF13545">
    <property type="entry name" value="HTH_Crp_2"/>
    <property type="match status" value="1"/>
</dbReference>
<dbReference type="GO" id="GO:0003700">
    <property type="term" value="F:DNA-binding transcription factor activity"/>
    <property type="evidence" value="ECO:0007669"/>
    <property type="project" value="InterPro"/>
</dbReference>
<keyword evidence="1" id="KW-0805">Transcription regulation</keyword>
<dbReference type="InterPro" id="IPR018335">
    <property type="entry name" value="Tscrpt_reg_HTH_Crp-type_CS"/>
</dbReference>
<dbReference type="InterPro" id="IPR036390">
    <property type="entry name" value="WH_DNA-bd_sf"/>
</dbReference>
<dbReference type="AlphaFoldDB" id="A0A399DVE0"/>
<dbReference type="PANTHER" id="PTHR24567">
    <property type="entry name" value="CRP FAMILY TRANSCRIPTIONAL REGULATORY PROTEIN"/>
    <property type="match status" value="1"/>
</dbReference>
<proteinExistence type="predicted"/>
<dbReference type="Gene3D" id="2.60.120.10">
    <property type="entry name" value="Jelly Rolls"/>
    <property type="match status" value="1"/>
</dbReference>
<dbReference type="PRINTS" id="PR00034">
    <property type="entry name" value="HTHCRP"/>
</dbReference>
<dbReference type="Gene3D" id="1.10.10.10">
    <property type="entry name" value="Winged helix-like DNA-binding domain superfamily/Winged helix DNA-binding domain"/>
    <property type="match status" value="1"/>
</dbReference>
<evidence type="ECO:0000313" key="7">
    <source>
        <dbReference type="Proteomes" id="UP000266089"/>
    </source>
</evidence>
<keyword evidence="2" id="KW-0238">DNA-binding</keyword>
<dbReference type="InterPro" id="IPR000595">
    <property type="entry name" value="cNMP-bd_dom"/>
</dbReference>
<dbReference type="InterPro" id="IPR018490">
    <property type="entry name" value="cNMP-bd_dom_sf"/>
</dbReference>
<evidence type="ECO:0000313" key="6">
    <source>
        <dbReference type="EMBL" id="RIH76026.1"/>
    </source>
</evidence>
<dbReference type="PROSITE" id="PS51063">
    <property type="entry name" value="HTH_CRP_2"/>
    <property type="match status" value="1"/>
</dbReference>
<evidence type="ECO:0000256" key="1">
    <source>
        <dbReference type="ARBA" id="ARBA00023015"/>
    </source>
</evidence>
<comment type="caution">
    <text evidence="6">The sequence shown here is derived from an EMBL/GenBank/DDBJ whole genome shotgun (WGS) entry which is preliminary data.</text>
</comment>
<dbReference type="InterPro" id="IPR036388">
    <property type="entry name" value="WH-like_DNA-bd_sf"/>
</dbReference>
<dbReference type="PANTHER" id="PTHR24567:SF74">
    <property type="entry name" value="HTH-TYPE TRANSCRIPTIONAL REGULATOR ARCR"/>
    <property type="match status" value="1"/>
</dbReference>
<organism evidence="6 7">
    <name type="scientific">Meiothermus taiwanensis</name>
    <dbReference type="NCBI Taxonomy" id="172827"/>
    <lineage>
        <taxon>Bacteria</taxon>
        <taxon>Thermotogati</taxon>
        <taxon>Deinococcota</taxon>
        <taxon>Deinococci</taxon>
        <taxon>Thermales</taxon>
        <taxon>Thermaceae</taxon>
        <taxon>Meiothermus</taxon>
    </lineage>
</organism>
<dbReference type="GO" id="GO:0003677">
    <property type="term" value="F:DNA binding"/>
    <property type="evidence" value="ECO:0007669"/>
    <property type="project" value="UniProtKB-KW"/>
</dbReference>
<dbReference type="PROSITE" id="PS00042">
    <property type="entry name" value="HTH_CRP_1"/>
    <property type="match status" value="1"/>
</dbReference>
<dbReference type="InterPro" id="IPR018488">
    <property type="entry name" value="cNMP-bd_CS"/>
</dbReference>
<dbReference type="CDD" id="cd00038">
    <property type="entry name" value="CAP_ED"/>
    <property type="match status" value="1"/>
</dbReference>
<dbReference type="EMBL" id="QWKX01000052">
    <property type="protein sequence ID" value="RIH76026.1"/>
    <property type="molecule type" value="Genomic_DNA"/>
</dbReference>
<dbReference type="GO" id="GO:0005829">
    <property type="term" value="C:cytosol"/>
    <property type="evidence" value="ECO:0007669"/>
    <property type="project" value="TreeGrafter"/>
</dbReference>
<reference evidence="6 7" key="1">
    <citation type="submission" date="2018-08" db="EMBL/GenBank/DDBJ databases">
        <title>Meiothermus cateniformans JCM 15151 genome sequencing project.</title>
        <authorList>
            <person name="Da Costa M.S."/>
            <person name="Albuquerque L."/>
            <person name="Raposo P."/>
            <person name="Froufe H.J.C."/>
            <person name="Barroso C.S."/>
            <person name="Egas C."/>
        </authorList>
    </citation>
    <scope>NUCLEOTIDE SEQUENCE [LARGE SCALE GENOMIC DNA]</scope>
    <source>
        <strain evidence="6 7">JCM 15151</strain>
    </source>
</reference>
<dbReference type="Pfam" id="PF00027">
    <property type="entry name" value="cNMP_binding"/>
    <property type="match status" value="1"/>
</dbReference>
<dbReference type="PROSITE" id="PS50042">
    <property type="entry name" value="CNMP_BINDING_3"/>
    <property type="match status" value="1"/>
</dbReference>
<dbReference type="InterPro" id="IPR050397">
    <property type="entry name" value="Env_Response_Regulators"/>
</dbReference>
<dbReference type="SMART" id="SM00419">
    <property type="entry name" value="HTH_CRP"/>
    <property type="match status" value="1"/>
</dbReference>
<evidence type="ECO:0000256" key="3">
    <source>
        <dbReference type="ARBA" id="ARBA00023163"/>
    </source>
</evidence>
<gene>
    <name evidence="6" type="ORF">Mcate_01956</name>
</gene>
<dbReference type="CDD" id="cd00092">
    <property type="entry name" value="HTH_CRP"/>
    <property type="match status" value="1"/>
</dbReference>
<dbReference type="InterPro" id="IPR014710">
    <property type="entry name" value="RmlC-like_jellyroll"/>
</dbReference>
<dbReference type="SUPFAM" id="SSF46785">
    <property type="entry name" value="Winged helix' DNA-binding domain"/>
    <property type="match status" value="1"/>
</dbReference>
<evidence type="ECO:0000256" key="2">
    <source>
        <dbReference type="ARBA" id="ARBA00023125"/>
    </source>
</evidence>
<dbReference type="OrthoDB" id="9810708at2"/>
<dbReference type="SUPFAM" id="SSF51206">
    <property type="entry name" value="cAMP-binding domain-like"/>
    <property type="match status" value="1"/>
</dbReference>
<evidence type="ECO:0000259" key="4">
    <source>
        <dbReference type="PROSITE" id="PS50042"/>
    </source>
</evidence>
<name>A0A399DVE0_9DEIN</name>
<protein>
    <submittedName>
        <fullName evidence="6">Cyclic AMP receptor protein</fullName>
    </submittedName>
</protein>
<dbReference type="InterPro" id="IPR012318">
    <property type="entry name" value="HTH_CRP"/>
</dbReference>
<keyword evidence="6" id="KW-0675">Receptor</keyword>
<feature type="domain" description="Cyclic nucleotide-binding" evidence="4">
    <location>
        <begin position="13"/>
        <end position="133"/>
    </location>
</feature>
<dbReference type="PROSITE" id="PS00889">
    <property type="entry name" value="CNMP_BINDING_2"/>
    <property type="match status" value="1"/>
</dbReference>
<dbReference type="SMART" id="SM00100">
    <property type="entry name" value="cNMP"/>
    <property type="match status" value="1"/>
</dbReference>
<sequence length="225" mass="25284">MLADTQVLAKTPLFQGVPPQAIEVAREAFVTRNYPAGKLIFEAGDMGAALYIVQSGQVRIFRTYLDGRERMFAYLGPGEVFGEMSLLDDQPRSASAETTVDSVLLVLYQDAYWSLVRKWPEILHNLATILARRLREADLELEVLSFEEARGRVAYALTKLRKQRYGDGLRMKLTHQELAQLSGTSRETVTRVLHALREEQLVKVGSGFVEILDPAGLEEVLFGLR</sequence>